<dbReference type="GO" id="GO:0004523">
    <property type="term" value="F:RNA-DNA hybrid ribonuclease activity"/>
    <property type="evidence" value="ECO:0007669"/>
    <property type="project" value="UniProtKB-EC"/>
</dbReference>
<comment type="similarity">
    <text evidence="2">Belongs to the RNase H family.</text>
</comment>
<evidence type="ECO:0000256" key="4">
    <source>
        <dbReference type="ARBA" id="ARBA00022722"/>
    </source>
</evidence>
<keyword evidence="5" id="KW-0479">Metal-binding</keyword>
<evidence type="ECO:0000313" key="10">
    <source>
        <dbReference type="Proteomes" id="UP000887159"/>
    </source>
</evidence>
<dbReference type="PANTHER" id="PTHR10642">
    <property type="entry name" value="RIBONUCLEASE H1"/>
    <property type="match status" value="1"/>
</dbReference>
<dbReference type="EMBL" id="BMAU01021194">
    <property type="protein sequence ID" value="GFX96801.1"/>
    <property type="molecule type" value="Genomic_DNA"/>
</dbReference>
<protein>
    <recommendedName>
        <fullName evidence="3">ribonuclease H</fullName>
        <ecNumber evidence="3">3.1.26.4</ecNumber>
    </recommendedName>
</protein>
<comment type="catalytic activity">
    <reaction evidence="1">
        <text>Endonucleolytic cleavage to 5'-phosphomonoester.</text>
        <dbReference type="EC" id="3.1.26.4"/>
    </reaction>
</comment>
<comment type="caution">
    <text evidence="9">The sequence shown here is derived from an EMBL/GenBank/DDBJ whole genome shotgun (WGS) entry which is preliminary data.</text>
</comment>
<proteinExistence type="inferred from homology"/>
<evidence type="ECO:0000256" key="2">
    <source>
        <dbReference type="ARBA" id="ARBA00005300"/>
    </source>
</evidence>
<dbReference type="InterPro" id="IPR012337">
    <property type="entry name" value="RNaseH-like_sf"/>
</dbReference>
<keyword evidence="7" id="KW-0378">Hydrolase</keyword>
<dbReference type="Gene3D" id="3.30.420.10">
    <property type="entry name" value="Ribonuclease H-like superfamily/Ribonuclease H"/>
    <property type="match status" value="1"/>
</dbReference>
<dbReference type="GO" id="GO:0046872">
    <property type="term" value="F:metal ion binding"/>
    <property type="evidence" value="ECO:0007669"/>
    <property type="project" value="UniProtKB-KW"/>
</dbReference>
<dbReference type="InterPro" id="IPR050092">
    <property type="entry name" value="RNase_H"/>
</dbReference>
<keyword evidence="10" id="KW-1185">Reference proteome</keyword>
<keyword evidence="6" id="KW-0255">Endonuclease</keyword>
<dbReference type="InterPro" id="IPR036397">
    <property type="entry name" value="RNaseH_sf"/>
</dbReference>
<dbReference type="Pfam" id="PF00075">
    <property type="entry name" value="RNase_H"/>
    <property type="match status" value="1"/>
</dbReference>
<evidence type="ECO:0000256" key="3">
    <source>
        <dbReference type="ARBA" id="ARBA00012180"/>
    </source>
</evidence>
<dbReference type="CDD" id="cd09276">
    <property type="entry name" value="Rnase_HI_RT_non_LTR"/>
    <property type="match status" value="1"/>
</dbReference>
<gene>
    <name evidence="9" type="primary">AVEN_81917_1</name>
    <name evidence="9" type="ORF">TNCV_1648361</name>
</gene>
<sequence>MSAPVTKQDLIPAHLRQLALESINEIPCDAIKIYTDGSRLDDRAGSGIYIENSGQNFYFCHRNPDFSSVFKSELTAIKLGLEAIINESDYGELWILSDSRSSLQHLHNWTQVGDKTSISILHNLKLISKHHDVHFQWLPSHVDIFGNEQADRLAREGCSLLTTSSPAITYSEHQSKINRQLSKEWTIPPSHHWYAAREPGSFLDLNCDRASKTAISRLDSGHTKSLSFFEGRKTFKFCSKCKIQQASAEHILDCLGLSREDLYDSPLLVIDFLRVNNLMDLV</sequence>
<keyword evidence="4" id="KW-0540">Nuclease</keyword>
<organism evidence="9 10">
    <name type="scientific">Trichonephila clavipes</name>
    <name type="common">Golden silk orbweaver</name>
    <name type="synonym">Nephila clavipes</name>
    <dbReference type="NCBI Taxonomy" id="2585209"/>
    <lineage>
        <taxon>Eukaryota</taxon>
        <taxon>Metazoa</taxon>
        <taxon>Ecdysozoa</taxon>
        <taxon>Arthropoda</taxon>
        <taxon>Chelicerata</taxon>
        <taxon>Arachnida</taxon>
        <taxon>Araneae</taxon>
        <taxon>Araneomorphae</taxon>
        <taxon>Entelegynae</taxon>
        <taxon>Araneoidea</taxon>
        <taxon>Nephilidae</taxon>
        <taxon>Trichonephila</taxon>
    </lineage>
</organism>
<dbReference type="SUPFAM" id="SSF53098">
    <property type="entry name" value="Ribonuclease H-like"/>
    <property type="match status" value="1"/>
</dbReference>
<evidence type="ECO:0000256" key="5">
    <source>
        <dbReference type="ARBA" id="ARBA00022723"/>
    </source>
</evidence>
<evidence type="ECO:0000259" key="8">
    <source>
        <dbReference type="PROSITE" id="PS50879"/>
    </source>
</evidence>
<evidence type="ECO:0000256" key="7">
    <source>
        <dbReference type="ARBA" id="ARBA00022801"/>
    </source>
</evidence>
<dbReference type="PROSITE" id="PS50879">
    <property type="entry name" value="RNASE_H_1"/>
    <property type="match status" value="1"/>
</dbReference>
<evidence type="ECO:0000256" key="6">
    <source>
        <dbReference type="ARBA" id="ARBA00022759"/>
    </source>
</evidence>
<accession>A0A8X6RSN5</accession>
<reference evidence="9" key="1">
    <citation type="submission" date="2020-08" db="EMBL/GenBank/DDBJ databases">
        <title>Multicomponent nature underlies the extraordinary mechanical properties of spider dragline silk.</title>
        <authorList>
            <person name="Kono N."/>
            <person name="Nakamura H."/>
            <person name="Mori M."/>
            <person name="Yoshida Y."/>
            <person name="Ohtoshi R."/>
            <person name="Malay A.D."/>
            <person name="Moran D.A.P."/>
            <person name="Tomita M."/>
            <person name="Numata K."/>
            <person name="Arakawa K."/>
        </authorList>
    </citation>
    <scope>NUCLEOTIDE SEQUENCE</scope>
</reference>
<dbReference type="EC" id="3.1.26.4" evidence="3"/>
<name>A0A8X6RSN5_TRICX</name>
<evidence type="ECO:0000256" key="1">
    <source>
        <dbReference type="ARBA" id="ARBA00000077"/>
    </source>
</evidence>
<dbReference type="Proteomes" id="UP000887159">
    <property type="component" value="Unassembled WGS sequence"/>
</dbReference>
<dbReference type="PANTHER" id="PTHR10642:SF26">
    <property type="entry name" value="RIBONUCLEASE H1"/>
    <property type="match status" value="1"/>
</dbReference>
<dbReference type="GO" id="GO:0003676">
    <property type="term" value="F:nucleic acid binding"/>
    <property type="evidence" value="ECO:0007669"/>
    <property type="project" value="InterPro"/>
</dbReference>
<dbReference type="AlphaFoldDB" id="A0A8X6RSN5"/>
<evidence type="ECO:0000313" key="9">
    <source>
        <dbReference type="EMBL" id="GFX96801.1"/>
    </source>
</evidence>
<feature type="domain" description="RNase H type-1" evidence="8">
    <location>
        <begin position="27"/>
        <end position="159"/>
    </location>
</feature>
<dbReference type="GO" id="GO:0043137">
    <property type="term" value="P:DNA replication, removal of RNA primer"/>
    <property type="evidence" value="ECO:0007669"/>
    <property type="project" value="TreeGrafter"/>
</dbReference>
<dbReference type="InterPro" id="IPR002156">
    <property type="entry name" value="RNaseH_domain"/>
</dbReference>